<dbReference type="OrthoDB" id="8451542at2"/>
<dbReference type="EMBL" id="WTYT01000005">
    <property type="protein sequence ID" value="MXO66558.1"/>
    <property type="molecule type" value="Genomic_DNA"/>
</dbReference>
<dbReference type="RefSeq" id="WP_160736995.1">
    <property type="nucleotide sequence ID" value="NZ_WTYT01000005.1"/>
</dbReference>
<name>A0A6I4T7A9_9SPHN</name>
<comment type="caution">
    <text evidence="1">The sequence shown here is derived from an EMBL/GenBank/DDBJ whole genome shotgun (WGS) entry which is preliminary data.</text>
</comment>
<dbReference type="Proteomes" id="UP000438476">
    <property type="component" value="Unassembled WGS sequence"/>
</dbReference>
<dbReference type="AlphaFoldDB" id="A0A6I4T7A9"/>
<protein>
    <submittedName>
        <fullName evidence="1">Uncharacterized protein</fullName>
    </submittedName>
</protein>
<proteinExistence type="predicted"/>
<reference evidence="1 2" key="1">
    <citation type="submission" date="2019-12" db="EMBL/GenBank/DDBJ databases">
        <title>Genomic-based taxomic classification of the family Erythrobacteraceae.</title>
        <authorList>
            <person name="Xu L."/>
        </authorList>
    </citation>
    <scope>NUCLEOTIDE SEQUENCE [LARGE SCALE GENOMIC DNA]</scope>
    <source>
        <strain evidence="1 2">LMG 29518</strain>
    </source>
</reference>
<accession>A0A6I4T7A9</accession>
<keyword evidence="2" id="KW-1185">Reference proteome</keyword>
<evidence type="ECO:0000313" key="1">
    <source>
        <dbReference type="EMBL" id="MXO66558.1"/>
    </source>
</evidence>
<evidence type="ECO:0000313" key="2">
    <source>
        <dbReference type="Proteomes" id="UP000438476"/>
    </source>
</evidence>
<gene>
    <name evidence="1" type="ORF">GRI91_12385</name>
</gene>
<organism evidence="1 2">
    <name type="scientific">Altericroceibacterium endophyticum</name>
    <dbReference type="NCBI Taxonomy" id="1808508"/>
    <lineage>
        <taxon>Bacteria</taxon>
        <taxon>Pseudomonadati</taxon>
        <taxon>Pseudomonadota</taxon>
        <taxon>Alphaproteobacteria</taxon>
        <taxon>Sphingomonadales</taxon>
        <taxon>Erythrobacteraceae</taxon>
        <taxon>Altericroceibacterium</taxon>
    </lineage>
</organism>
<sequence length="66" mass="7239">MSTNAQLAAQLLRDAGSFFRDVGQQNPEISEQMNDNAQVYDQVAQMVETDPNGQLPVQEEGGEAQQ</sequence>